<keyword evidence="7 11" id="KW-0255">Endonuclease</keyword>
<keyword evidence="12" id="KW-1185">Reference proteome</keyword>
<evidence type="ECO:0000256" key="7">
    <source>
        <dbReference type="HAMAP-Rule" id="MF_00092"/>
    </source>
</evidence>
<gene>
    <name evidence="7" type="primary">mutS2</name>
    <name evidence="7" type="synonym">rqcU</name>
    <name evidence="11" type="ORF">IQ217_16210</name>
</gene>
<feature type="binding site" evidence="7">
    <location>
        <begin position="348"/>
        <end position="355"/>
    </location>
    <ligand>
        <name>ATP</name>
        <dbReference type="ChEBI" id="CHEBI:30616"/>
    </ligand>
</feature>
<dbReference type="InterPro" id="IPR027417">
    <property type="entry name" value="P-loop_NTPase"/>
</dbReference>
<dbReference type="EMBL" id="JADEVV010000059">
    <property type="protein sequence ID" value="MBE9255351.1"/>
    <property type="molecule type" value="Genomic_DNA"/>
</dbReference>
<evidence type="ECO:0000313" key="12">
    <source>
        <dbReference type="Proteomes" id="UP000658720"/>
    </source>
</evidence>
<comment type="similarity">
    <text evidence="7">Belongs to the DNA mismatch repair MutS family. MutS2 subfamily.</text>
</comment>
<dbReference type="SUPFAM" id="SSF48334">
    <property type="entry name" value="DNA repair protein MutS, domain III"/>
    <property type="match status" value="1"/>
</dbReference>
<dbReference type="InterPro" id="IPR000432">
    <property type="entry name" value="DNA_mismatch_repair_MutS_C"/>
</dbReference>
<dbReference type="InterPro" id="IPR045076">
    <property type="entry name" value="MutS"/>
</dbReference>
<dbReference type="NCBIfam" id="TIGR01069">
    <property type="entry name" value="mutS2"/>
    <property type="match status" value="1"/>
</dbReference>
<dbReference type="InterPro" id="IPR007696">
    <property type="entry name" value="DNA_mismatch_repair_MutS_core"/>
</dbReference>
<dbReference type="Gene3D" id="3.30.1370.110">
    <property type="match status" value="1"/>
</dbReference>
<keyword evidence="2 7" id="KW-0547">Nucleotide-binding</keyword>
<dbReference type="Pfam" id="PF01713">
    <property type="entry name" value="Smr"/>
    <property type="match status" value="1"/>
</dbReference>
<keyword evidence="7" id="KW-0540">Nuclease</keyword>
<reference evidence="11 12" key="1">
    <citation type="submission" date="2020-10" db="EMBL/GenBank/DDBJ databases">
        <authorList>
            <person name="Castelo-Branco R."/>
            <person name="Eusebio N."/>
            <person name="Adriana R."/>
            <person name="Vieira A."/>
            <person name="Brugerolle De Fraissinette N."/>
            <person name="Rezende De Castro R."/>
            <person name="Schneider M.P."/>
            <person name="Vasconcelos V."/>
            <person name="Leao P.N."/>
        </authorList>
    </citation>
    <scope>NUCLEOTIDE SEQUENCE [LARGE SCALE GENOMIC DNA]</scope>
    <source>
        <strain evidence="11 12">LEGE 00031</strain>
    </source>
</reference>
<keyword evidence="8" id="KW-0175">Coiled coil</keyword>
<dbReference type="RefSeq" id="WP_194020742.1">
    <property type="nucleotide sequence ID" value="NZ_JADEVV010000059.1"/>
</dbReference>
<organism evidence="11 12">
    <name type="scientific">Synechocystis salina LEGE 00031</name>
    <dbReference type="NCBI Taxonomy" id="1828736"/>
    <lineage>
        <taxon>Bacteria</taxon>
        <taxon>Bacillati</taxon>
        <taxon>Cyanobacteriota</taxon>
        <taxon>Cyanophyceae</taxon>
        <taxon>Synechococcales</taxon>
        <taxon>Merismopediaceae</taxon>
        <taxon>Synechocystis</taxon>
    </lineage>
</organism>
<dbReference type="InterPro" id="IPR005747">
    <property type="entry name" value="MutS2"/>
</dbReference>
<dbReference type="PANTHER" id="PTHR48466">
    <property type="entry name" value="OS10G0509000 PROTEIN-RELATED"/>
    <property type="match status" value="1"/>
</dbReference>
<dbReference type="InterPro" id="IPR002625">
    <property type="entry name" value="Smr_dom"/>
</dbReference>
<dbReference type="InterPro" id="IPR046893">
    <property type="entry name" value="MSSS"/>
</dbReference>
<feature type="region of interest" description="Disordered" evidence="9">
    <location>
        <begin position="706"/>
        <end position="735"/>
    </location>
</feature>
<dbReference type="CDD" id="cd03280">
    <property type="entry name" value="ABC_MutS2"/>
    <property type="match status" value="1"/>
</dbReference>
<dbReference type="SUPFAM" id="SSF52540">
    <property type="entry name" value="P-loop containing nucleoside triphosphate hydrolases"/>
    <property type="match status" value="1"/>
</dbReference>
<evidence type="ECO:0000259" key="10">
    <source>
        <dbReference type="PROSITE" id="PS50828"/>
    </source>
</evidence>
<keyword evidence="3 7" id="KW-0378">Hydrolase</keyword>
<comment type="caution">
    <text evidence="11">The sequence shown here is derived from an EMBL/GenBank/DDBJ whole genome shotgun (WGS) entry which is preliminary data.</text>
</comment>
<dbReference type="PROSITE" id="PS50828">
    <property type="entry name" value="SMR"/>
    <property type="match status" value="1"/>
</dbReference>
<evidence type="ECO:0000256" key="5">
    <source>
        <dbReference type="ARBA" id="ARBA00022884"/>
    </source>
</evidence>
<comment type="function">
    <text evidence="7">Endonuclease that is involved in the suppression of homologous recombination and thus may have a key role in the control of bacterial genetic diversity.</text>
</comment>
<comment type="subunit">
    <text evidence="7">Homodimer. Binds to stalled ribosomes, contacting rRNA.</text>
</comment>
<comment type="function">
    <text evidence="7">Acts as a ribosome collision sensor, splitting the ribosome into its 2 subunits. Detects stalled/collided 70S ribosomes which it binds and splits by an ATP-hydrolysis driven conformational change. Acts upstream of the ribosome quality control system (RQC), a ribosome-associated complex that mediates the extraction of incompletely synthesized nascent chains from stalled ribosomes and their subsequent degradation. Probably generates substrates for RQC.</text>
</comment>
<accession>A0ABR9VYN6</accession>
<dbReference type="HAMAP" id="MF_00092">
    <property type="entry name" value="MutS2"/>
    <property type="match status" value="1"/>
</dbReference>
<dbReference type="GO" id="GO:0004519">
    <property type="term" value="F:endonuclease activity"/>
    <property type="evidence" value="ECO:0007669"/>
    <property type="project" value="UniProtKB-KW"/>
</dbReference>
<proteinExistence type="inferred from homology"/>
<dbReference type="EC" id="3.6.4.-" evidence="7"/>
<dbReference type="Gene3D" id="3.40.50.300">
    <property type="entry name" value="P-loop containing nucleotide triphosphate hydrolases"/>
    <property type="match status" value="1"/>
</dbReference>
<feature type="compositionally biased region" description="Basic and acidic residues" evidence="9">
    <location>
        <begin position="707"/>
        <end position="727"/>
    </location>
</feature>
<sequence length="821" mass="90549">MSDSINLTIAEETLALLEWPRLCQHLSTFTQTPLGAIAARCLLPPDQWQESQALLAQTQAVELIENSPESNWHFKGIADITEPLARVERGGLTTGLELLAIASTLAGVRRLRRVIEERDDLEILQTLVAEVRTLPELEQAIHHCLGEDGKVAERASPKLGEIRQKLKAIREQIQQKLQKIIQRQGNALQEAVITQRGDRFVLPIKAGYKEQIPGIVHDSSASGNTLYVEPQAIVELGNKLRQTRRQEQTEEERILRQLSDQVLEVLPDLEHLLAIATRLDLATARVRYSFWLGAHPPQWLTPGDNKPITLRQLRHPLLHWQAEKEGGPAVVPITLTIDAQIRVIAITGPNTGGKTVTLKTLGLVALMAKVGLYIPAKEPVEFPWFAQVLADIGDEQSLQQNLSTFSGHICRIIRILQALPHQSDDVDQAIDSPAQVVSPSLVLLDEVGAGTDPTEGSALAIALLRHLADQPCLTVATTHYGELKALKYQDARFENASVEFDDQSLSPTYRLLWGIPGRSNALAIAQRLGLPLAIVEEAKDKLGGFSEDINQVIAGLESQRREQEQKAANAQKLLQETEIFYEQVSQKAASLQARERELKSYQDQEVQQAIAAAKEEIAKVIRQLQRGKPSAQKAQRATEALGEIQAEQKAMVAIKPLGYQPMVGERIRIPSFGQTAEVTQVNGAAQTVNVTLGLMKMTVPMADIESLDGKKVEPPPKPEPTQKKVKAEPQVTETKSTPVVVRTEKNTLDCRGDRLERAESRVEKALNQALDSGVLWIIHGKGTGKLRQGVQEYLSHHPLVKSYALAPQNEGGSGVTIAYLR</sequence>
<dbReference type="Pfam" id="PF00488">
    <property type="entry name" value="MutS_V"/>
    <property type="match status" value="1"/>
</dbReference>
<keyword evidence="5 7" id="KW-0694">RNA-binding</keyword>
<evidence type="ECO:0000256" key="2">
    <source>
        <dbReference type="ARBA" id="ARBA00022741"/>
    </source>
</evidence>
<evidence type="ECO:0000256" key="8">
    <source>
        <dbReference type="SAM" id="Coils"/>
    </source>
</evidence>
<evidence type="ECO:0000256" key="4">
    <source>
        <dbReference type="ARBA" id="ARBA00022840"/>
    </source>
</evidence>
<dbReference type="SMART" id="SM00463">
    <property type="entry name" value="SMR"/>
    <property type="match status" value="1"/>
</dbReference>
<dbReference type="InterPro" id="IPR036187">
    <property type="entry name" value="DNA_mismatch_repair_MutS_sf"/>
</dbReference>
<dbReference type="PIRSF" id="PIRSF005814">
    <property type="entry name" value="MutS_YshD"/>
    <property type="match status" value="1"/>
</dbReference>
<evidence type="ECO:0000256" key="6">
    <source>
        <dbReference type="ARBA" id="ARBA00023125"/>
    </source>
</evidence>
<dbReference type="InterPro" id="IPR036063">
    <property type="entry name" value="Smr_dom_sf"/>
</dbReference>
<keyword evidence="4 7" id="KW-0067">ATP-binding</keyword>
<name>A0ABR9VYN6_9SYNC</name>
<dbReference type="PANTHER" id="PTHR48466:SF2">
    <property type="entry name" value="OS10G0509000 PROTEIN"/>
    <property type="match status" value="1"/>
</dbReference>
<evidence type="ECO:0000256" key="1">
    <source>
        <dbReference type="ARBA" id="ARBA00022730"/>
    </source>
</evidence>
<feature type="domain" description="Smr" evidence="10">
    <location>
        <begin position="748"/>
        <end position="821"/>
    </location>
</feature>
<dbReference type="SMART" id="SM00533">
    <property type="entry name" value="MUTSd"/>
    <property type="match status" value="1"/>
</dbReference>
<dbReference type="Pfam" id="PF20297">
    <property type="entry name" value="MSSS"/>
    <property type="match status" value="1"/>
</dbReference>
<dbReference type="PROSITE" id="PS00486">
    <property type="entry name" value="DNA_MISMATCH_REPAIR_2"/>
    <property type="match status" value="1"/>
</dbReference>
<dbReference type="SMART" id="SM00534">
    <property type="entry name" value="MUTSac"/>
    <property type="match status" value="1"/>
</dbReference>
<evidence type="ECO:0000256" key="3">
    <source>
        <dbReference type="ARBA" id="ARBA00022801"/>
    </source>
</evidence>
<evidence type="ECO:0000256" key="9">
    <source>
        <dbReference type="SAM" id="MobiDB-lite"/>
    </source>
</evidence>
<dbReference type="EC" id="3.1.-.-" evidence="7"/>
<evidence type="ECO:0000313" key="11">
    <source>
        <dbReference type="EMBL" id="MBE9255351.1"/>
    </source>
</evidence>
<feature type="coiled-coil region" evidence="8">
    <location>
        <begin position="546"/>
        <end position="576"/>
    </location>
</feature>
<dbReference type="SUPFAM" id="SSF160443">
    <property type="entry name" value="SMR domain-like"/>
    <property type="match status" value="1"/>
</dbReference>
<protein>
    <recommendedName>
        <fullName evidence="7">Endonuclease MutS2</fullName>
        <ecNumber evidence="7">3.1.-.-</ecNumber>
    </recommendedName>
    <alternativeName>
        <fullName evidence="7">Ribosome-associated protein quality control-upstream factor</fullName>
        <shortName evidence="7">RQC-upstream factor</shortName>
        <shortName evidence="7">RqcU</shortName>
        <ecNumber evidence="7">3.6.4.-</ecNumber>
    </alternativeName>
</protein>
<dbReference type="Proteomes" id="UP000658720">
    <property type="component" value="Unassembled WGS sequence"/>
</dbReference>
<keyword evidence="6 7" id="KW-0238">DNA-binding</keyword>
<keyword evidence="1 7" id="KW-0699">rRNA-binding</keyword>